<reference evidence="1" key="1">
    <citation type="submission" date="2021-11" db="EMBL/GenBank/DDBJ databases">
        <title>Description of novel Chryseobacterium species.</title>
        <authorList>
            <person name="Saticioglu I.B."/>
            <person name="Ay H."/>
            <person name="Altun S."/>
            <person name="Duman M."/>
        </authorList>
    </citation>
    <scope>NUCLEOTIDE SEQUENCE</scope>
    <source>
        <strain evidence="1">C-17</strain>
    </source>
</reference>
<dbReference type="AlphaFoldDB" id="A0A9Q3YXY6"/>
<sequence>MNKITLLFYFLVIQISAQTGISVSPPRVYFESAPGVSSTQTVTVSNVSEKHALDLAISLGDWNYDEKGDNIIQAAGTLENSCASWININKNDNYFSLGPGEKKELEITLTSPALPKDKLSVHTAVLFVSQMNPVDDVDSKGAKIKLSVRSGIKIFHKTPEVIKRKVEIKDLKFDASKKLLNITFENQSDAWTDGKLITDIVNTNTGKKISIAPIVFYTLPRNTRKISIPMQDITEKGSYNASVIIDYGDNETLEMGELNFEYE</sequence>
<protein>
    <submittedName>
        <fullName evidence="1">Molecular chaperone</fullName>
    </submittedName>
</protein>
<dbReference type="Proteomes" id="UP001108025">
    <property type="component" value="Unassembled WGS sequence"/>
</dbReference>
<gene>
    <name evidence="1" type="ORF">LO744_12920</name>
</gene>
<dbReference type="SUPFAM" id="SSF49354">
    <property type="entry name" value="PapD-like"/>
    <property type="match status" value="1"/>
</dbReference>
<comment type="caution">
    <text evidence="1">The sequence shown here is derived from an EMBL/GenBank/DDBJ whole genome shotgun (WGS) entry which is preliminary data.</text>
</comment>
<evidence type="ECO:0000313" key="1">
    <source>
        <dbReference type="EMBL" id="MCD1117762.1"/>
    </source>
</evidence>
<dbReference type="EMBL" id="JAJNAY010000001">
    <property type="protein sequence ID" value="MCD1117762.1"/>
    <property type="molecule type" value="Genomic_DNA"/>
</dbReference>
<name>A0A9Q3YXY6_9FLAO</name>
<dbReference type="InterPro" id="IPR008962">
    <property type="entry name" value="PapD-like_sf"/>
</dbReference>
<dbReference type="Gene3D" id="2.60.40.10">
    <property type="entry name" value="Immunoglobulins"/>
    <property type="match status" value="1"/>
</dbReference>
<accession>A0A9Q3YXY6</accession>
<evidence type="ECO:0000313" key="2">
    <source>
        <dbReference type="Proteomes" id="UP001108025"/>
    </source>
</evidence>
<dbReference type="InterPro" id="IPR013783">
    <property type="entry name" value="Ig-like_fold"/>
</dbReference>
<organism evidence="1 2">
    <name type="scientific">Chryseobacterium turcicum</name>
    <dbReference type="NCBI Taxonomy" id="2898076"/>
    <lineage>
        <taxon>Bacteria</taxon>
        <taxon>Pseudomonadati</taxon>
        <taxon>Bacteroidota</taxon>
        <taxon>Flavobacteriia</taxon>
        <taxon>Flavobacteriales</taxon>
        <taxon>Weeksellaceae</taxon>
        <taxon>Chryseobacterium group</taxon>
        <taxon>Chryseobacterium</taxon>
    </lineage>
</organism>
<keyword evidence="2" id="KW-1185">Reference proteome</keyword>
<proteinExistence type="predicted"/>
<dbReference type="RefSeq" id="WP_230669843.1">
    <property type="nucleotide sequence ID" value="NZ_JAJNAY010000001.1"/>
</dbReference>